<dbReference type="SUPFAM" id="SSF63520">
    <property type="entry name" value="PTS-regulatory domain, PRD"/>
    <property type="match status" value="2"/>
</dbReference>
<name>A0ABT1E5W3_9FIRM</name>
<evidence type="ECO:0000259" key="2">
    <source>
        <dbReference type="PROSITE" id="PS51372"/>
    </source>
</evidence>
<dbReference type="Proteomes" id="UP001523566">
    <property type="component" value="Unassembled WGS sequence"/>
</dbReference>
<dbReference type="InterPro" id="IPR004341">
    <property type="entry name" value="CAT_RNA-bd_dom"/>
</dbReference>
<dbReference type="SUPFAM" id="SSF50151">
    <property type="entry name" value="SacY-like RNA-binding domain"/>
    <property type="match status" value="1"/>
</dbReference>
<dbReference type="Pfam" id="PF03123">
    <property type="entry name" value="CAT_RBD"/>
    <property type="match status" value="1"/>
</dbReference>
<dbReference type="PANTHER" id="PTHR30185">
    <property type="entry name" value="CRYPTIC BETA-GLUCOSIDE BGL OPERON ANTITERMINATOR"/>
    <property type="match status" value="1"/>
</dbReference>
<keyword evidence="4" id="KW-1185">Reference proteome</keyword>
<dbReference type="InterPro" id="IPR036634">
    <property type="entry name" value="PRD_sf"/>
</dbReference>
<evidence type="ECO:0000313" key="3">
    <source>
        <dbReference type="EMBL" id="MCP1101204.1"/>
    </source>
</evidence>
<dbReference type="InterPro" id="IPR011608">
    <property type="entry name" value="PRD"/>
</dbReference>
<evidence type="ECO:0000256" key="1">
    <source>
        <dbReference type="ARBA" id="ARBA00022737"/>
    </source>
</evidence>
<dbReference type="InterPro" id="IPR036650">
    <property type="entry name" value="CAT_RNA-bd_dom_sf"/>
</dbReference>
<dbReference type="PROSITE" id="PS51372">
    <property type="entry name" value="PRD_2"/>
    <property type="match status" value="2"/>
</dbReference>
<dbReference type="Gene3D" id="2.30.24.10">
    <property type="entry name" value="CAT RNA-binding domain"/>
    <property type="match status" value="1"/>
</dbReference>
<proteinExistence type="predicted"/>
<dbReference type="NCBIfam" id="NF046042">
    <property type="entry name" value="LicT"/>
    <property type="match status" value="1"/>
</dbReference>
<evidence type="ECO:0000313" key="4">
    <source>
        <dbReference type="Proteomes" id="UP001523566"/>
    </source>
</evidence>
<feature type="domain" description="PRD" evidence="2">
    <location>
        <begin position="65"/>
        <end position="170"/>
    </location>
</feature>
<dbReference type="Gene3D" id="1.10.1790.10">
    <property type="entry name" value="PRD domain"/>
    <property type="match status" value="2"/>
</dbReference>
<dbReference type="RefSeq" id="WP_262064986.1">
    <property type="nucleotide sequence ID" value="NZ_JAMXOD010000002.1"/>
</dbReference>
<organism evidence="3 4">
    <name type="scientific">Aequitasia blattaphilus</name>
    <dbReference type="NCBI Taxonomy" id="2949332"/>
    <lineage>
        <taxon>Bacteria</taxon>
        <taxon>Bacillati</taxon>
        <taxon>Bacillota</taxon>
        <taxon>Clostridia</taxon>
        <taxon>Lachnospirales</taxon>
        <taxon>Lachnospiraceae</taxon>
        <taxon>Aequitasia</taxon>
    </lineage>
</organism>
<sequence length="276" mass="32231">MEILKIINNNIISSLDHKNREIIVMGRGIGFGKKVGMRIEEDKIEKIFRMEGKGEAQRFEDLLSEIPLEIFELVTEIVKNAKTYIKDKIQESIYLTLTDHINFARERQRENIQFHNPLLYDIKRLYKKEYRVGEEAVLLINERLGTDMPKDEAASIALHFINARLGNDLPETINIAKLIQSTLKIIQYFFGIELEEDSPEAEHFLTYIKYFAQRVIGGEMTQAQDEVIEQVVTERYHKSYLCVKRIADFIKKEYEIEVSSSEILDLTIQIERITKG</sequence>
<dbReference type="EMBL" id="JAMZFW010000002">
    <property type="protein sequence ID" value="MCP1101204.1"/>
    <property type="molecule type" value="Genomic_DNA"/>
</dbReference>
<dbReference type="InterPro" id="IPR050661">
    <property type="entry name" value="BglG_antiterminators"/>
</dbReference>
<protein>
    <submittedName>
        <fullName evidence="3">PRD domain-containing protein</fullName>
    </submittedName>
</protein>
<comment type="caution">
    <text evidence="3">The sequence shown here is derived from an EMBL/GenBank/DDBJ whole genome shotgun (WGS) entry which is preliminary data.</text>
</comment>
<accession>A0ABT1E5W3</accession>
<reference evidence="3 4" key="1">
    <citation type="journal article" date="2022" name="Genome Biol. Evol.">
        <title>Host diet, physiology and behaviors set the stage for Lachnospiraceae cladogenesis.</title>
        <authorList>
            <person name="Vera-Ponce De Leon A."/>
            <person name="Schneider M."/>
            <person name="Jahnes B.C."/>
            <person name="Sadowski V."/>
            <person name="Camuy-Velez L.A."/>
            <person name="Duan J."/>
            <person name="Sabree Z.L."/>
        </authorList>
    </citation>
    <scope>NUCLEOTIDE SEQUENCE [LARGE SCALE GENOMIC DNA]</scope>
    <source>
        <strain evidence="3 4">PAL113</strain>
    </source>
</reference>
<dbReference type="SMART" id="SM01061">
    <property type="entry name" value="CAT_RBD"/>
    <property type="match status" value="1"/>
</dbReference>
<gene>
    <name evidence="3" type="ORF">NK125_02095</name>
</gene>
<feature type="domain" description="PRD" evidence="2">
    <location>
        <begin position="171"/>
        <end position="276"/>
    </location>
</feature>
<dbReference type="PANTHER" id="PTHR30185:SF15">
    <property type="entry name" value="CRYPTIC BETA-GLUCOSIDE BGL OPERON ANTITERMINATOR"/>
    <property type="match status" value="1"/>
</dbReference>
<keyword evidence="1" id="KW-0677">Repeat</keyword>
<dbReference type="Pfam" id="PF00874">
    <property type="entry name" value="PRD"/>
    <property type="match status" value="2"/>
</dbReference>